<dbReference type="InterPro" id="IPR009057">
    <property type="entry name" value="Homeodomain-like_sf"/>
</dbReference>
<dbReference type="PANTHER" id="PTHR43280">
    <property type="entry name" value="ARAC-FAMILY TRANSCRIPTIONAL REGULATOR"/>
    <property type="match status" value="1"/>
</dbReference>
<keyword evidence="7" id="KW-1185">Reference proteome</keyword>
<sequence length="390" mass="45213">MEIVIHLKDLVYLGSHLFGMVISAVLLYVGVRKYAPNVFLGFSFFTLTYGTFIAWLVSSGNFVHFPALYRTGNIGGLLFPAFFYLYIRAVLYPNSHSKRDLLFFLPAFLFVADYSHVLFGMSIAEKRALIMQEIFDPQLFVAYNQSLFLPKNFHTLFRTFVILFYLFLSVRLLIQRYRGKEIPKFERPWLNWMVIYLGFLSLMVFPFLAANLLKMGSLQYDLSHLTASVLILGSGFAILFFPKVLYGHNEFEYLRVVQEEKAEQDPKTTEVWPAEKSALLEGKLKEVMEIKKAYLQKGYTLADLAKDTKIPAYQLTYYINQIQDSTFHDLINRHRIEETCSIIQSGEFQHLTLEALAEKSGFNNRNSFSVAFKKFKGMKPSEFLKEFQRG</sequence>
<feature type="transmembrane region" description="Helical" evidence="4">
    <location>
        <begin position="194"/>
        <end position="213"/>
    </location>
</feature>
<evidence type="ECO:0000313" key="7">
    <source>
        <dbReference type="Proteomes" id="UP001201449"/>
    </source>
</evidence>
<feature type="transmembrane region" description="Helical" evidence="4">
    <location>
        <begin position="156"/>
        <end position="174"/>
    </location>
</feature>
<dbReference type="InterPro" id="IPR018060">
    <property type="entry name" value="HTH_AraC"/>
</dbReference>
<feature type="transmembrane region" description="Helical" evidence="4">
    <location>
        <begin position="225"/>
        <end position="246"/>
    </location>
</feature>
<keyword evidence="1" id="KW-0805">Transcription regulation</keyword>
<proteinExistence type="predicted"/>
<keyword evidence="4" id="KW-0472">Membrane</keyword>
<protein>
    <submittedName>
        <fullName evidence="6">Helix-turn-helix domain-containing protein</fullName>
    </submittedName>
</protein>
<dbReference type="Proteomes" id="UP001201449">
    <property type="component" value="Unassembled WGS sequence"/>
</dbReference>
<gene>
    <name evidence="6" type="ORF">L0U89_04890</name>
</gene>
<feature type="transmembrane region" description="Helical" evidence="4">
    <location>
        <begin position="69"/>
        <end position="89"/>
    </location>
</feature>
<feature type="transmembrane region" description="Helical" evidence="4">
    <location>
        <begin position="12"/>
        <end position="31"/>
    </location>
</feature>
<evidence type="ECO:0000256" key="4">
    <source>
        <dbReference type="SAM" id="Phobius"/>
    </source>
</evidence>
<dbReference type="PROSITE" id="PS00041">
    <property type="entry name" value="HTH_ARAC_FAMILY_1"/>
    <property type="match status" value="1"/>
</dbReference>
<keyword evidence="4" id="KW-0812">Transmembrane</keyword>
<dbReference type="Pfam" id="PF12833">
    <property type="entry name" value="HTH_18"/>
    <property type="match status" value="1"/>
</dbReference>
<evidence type="ECO:0000313" key="6">
    <source>
        <dbReference type="EMBL" id="MCF1750399.1"/>
    </source>
</evidence>
<dbReference type="EMBL" id="JAKEVZ010000003">
    <property type="protein sequence ID" value="MCF1750399.1"/>
    <property type="molecule type" value="Genomic_DNA"/>
</dbReference>
<keyword evidence="3" id="KW-0804">Transcription</keyword>
<dbReference type="PANTHER" id="PTHR43280:SF29">
    <property type="entry name" value="ARAC-FAMILY TRANSCRIPTIONAL REGULATOR"/>
    <property type="match status" value="1"/>
</dbReference>
<evidence type="ECO:0000256" key="1">
    <source>
        <dbReference type="ARBA" id="ARBA00023015"/>
    </source>
</evidence>
<reference evidence="6 7" key="1">
    <citation type="submission" date="2022-01" db="EMBL/GenBank/DDBJ databases">
        <title>Mariniradius saccharolyticus sp. nov., isolated from sediment of a river.</title>
        <authorList>
            <person name="Liu H."/>
        </authorList>
    </citation>
    <scope>NUCLEOTIDE SEQUENCE [LARGE SCALE GENOMIC DNA]</scope>
    <source>
        <strain evidence="6 7">RY-2</strain>
    </source>
</reference>
<keyword evidence="4" id="KW-1133">Transmembrane helix</keyword>
<dbReference type="PROSITE" id="PS01124">
    <property type="entry name" value="HTH_ARAC_FAMILY_2"/>
    <property type="match status" value="1"/>
</dbReference>
<dbReference type="InterPro" id="IPR018062">
    <property type="entry name" value="HTH_AraC-typ_CS"/>
</dbReference>
<organism evidence="6 7">
    <name type="scientific">Mariniradius sediminis</name>
    <dbReference type="NCBI Taxonomy" id="2909237"/>
    <lineage>
        <taxon>Bacteria</taxon>
        <taxon>Pseudomonadati</taxon>
        <taxon>Bacteroidota</taxon>
        <taxon>Cytophagia</taxon>
        <taxon>Cytophagales</taxon>
        <taxon>Cyclobacteriaceae</taxon>
        <taxon>Mariniradius</taxon>
    </lineage>
</organism>
<keyword evidence="2" id="KW-0238">DNA-binding</keyword>
<comment type="caution">
    <text evidence="6">The sequence shown here is derived from an EMBL/GenBank/DDBJ whole genome shotgun (WGS) entry which is preliminary data.</text>
</comment>
<dbReference type="RefSeq" id="WP_234860505.1">
    <property type="nucleotide sequence ID" value="NZ_JAKEVZ010000003.1"/>
</dbReference>
<feature type="domain" description="HTH araC/xylS-type" evidence="5">
    <location>
        <begin position="285"/>
        <end position="386"/>
    </location>
</feature>
<evidence type="ECO:0000256" key="2">
    <source>
        <dbReference type="ARBA" id="ARBA00023125"/>
    </source>
</evidence>
<name>A0ABS9BQQ9_9BACT</name>
<dbReference type="Gene3D" id="1.10.10.60">
    <property type="entry name" value="Homeodomain-like"/>
    <property type="match status" value="1"/>
</dbReference>
<dbReference type="SMART" id="SM00342">
    <property type="entry name" value="HTH_ARAC"/>
    <property type="match status" value="1"/>
</dbReference>
<dbReference type="SUPFAM" id="SSF46689">
    <property type="entry name" value="Homeodomain-like"/>
    <property type="match status" value="1"/>
</dbReference>
<evidence type="ECO:0000259" key="5">
    <source>
        <dbReference type="PROSITE" id="PS01124"/>
    </source>
</evidence>
<feature type="transmembrane region" description="Helical" evidence="4">
    <location>
        <begin position="101"/>
        <end position="124"/>
    </location>
</feature>
<accession>A0ABS9BQQ9</accession>
<feature type="transmembrane region" description="Helical" evidence="4">
    <location>
        <begin position="38"/>
        <end position="57"/>
    </location>
</feature>
<evidence type="ECO:0000256" key="3">
    <source>
        <dbReference type="ARBA" id="ARBA00023163"/>
    </source>
</evidence>